<organism evidence="1 2">
    <name type="scientific">Phaeosphaeria nodorum (strain SN15 / ATCC MYA-4574 / FGSC 10173)</name>
    <name type="common">Glume blotch fungus</name>
    <name type="synonym">Parastagonospora nodorum</name>
    <dbReference type="NCBI Taxonomy" id="321614"/>
    <lineage>
        <taxon>Eukaryota</taxon>
        <taxon>Fungi</taxon>
        <taxon>Dikarya</taxon>
        <taxon>Ascomycota</taxon>
        <taxon>Pezizomycotina</taxon>
        <taxon>Dothideomycetes</taxon>
        <taxon>Pleosporomycetidae</taxon>
        <taxon>Pleosporales</taxon>
        <taxon>Pleosporineae</taxon>
        <taxon>Phaeosphaeriaceae</taxon>
        <taxon>Parastagonospora</taxon>
    </lineage>
</organism>
<keyword evidence="2" id="KW-1185">Reference proteome</keyword>
<evidence type="ECO:0000313" key="2">
    <source>
        <dbReference type="Proteomes" id="UP000663193"/>
    </source>
</evidence>
<proteinExistence type="predicted"/>
<evidence type="ECO:0008006" key="3">
    <source>
        <dbReference type="Google" id="ProtNLM"/>
    </source>
</evidence>
<sequence>MAREHVIWRDGLALDSDDLGMSAARNIQAAEFTLVNCTATVACSNPDPASCLNCFTSITGNPVQASCCSIPYCSIKCHDIAIRTHHEFLCG</sequence>
<accession>A0A7U2FEE0</accession>
<name>A0A7U2FEE0_PHANO</name>
<dbReference type="VEuPathDB" id="FungiDB:JI435_420210"/>
<reference evidence="2" key="1">
    <citation type="journal article" date="2021" name="BMC Genomics">
        <title>Chromosome-level genome assembly and manually-curated proteome of model necrotroph Parastagonospora nodorum Sn15 reveals a genome-wide trove of candidate effector homologs, and redundancy of virulence-related functions within an accessory chromosome.</title>
        <authorList>
            <person name="Bertazzoni S."/>
            <person name="Jones D.A.B."/>
            <person name="Phan H.T."/>
            <person name="Tan K.-C."/>
            <person name="Hane J.K."/>
        </authorList>
    </citation>
    <scope>NUCLEOTIDE SEQUENCE [LARGE SCALE GENOMIC DNA]</scope>
    <source>
        <strain evidence="2">SN15 / ATCC MYA-4574 / FGSC 10173)</strain>
    </source>
</reference>
<protein>
    <recommendedName>
        <fullName evidence="3">MYND-type zinc finger protein samB</fullName>
    </recommendedName>
</protein>
<dbReference type="Proteomes" id="UP000663193">
    <property type="component" value="Chromosome 16"/>
</dbReference>
<dbReference type="AlphaFoldDB" id="A0A7U2FEE0"/>
<dbReference type="EMBL" id="CP069038">
    <property type="protein sequence ID" value="QRD03758.1"/>
    <property type="molecule type" value="Genomic_DNA"/>
</dbReference>
<evidence type="ECO:0000313" key="1">
    <source>
        <dbReference type="EMBL" id="QRD03758.1"/>
    </source>
</evidence>
<gene>
    <name evidence="1" type="ORF">JI435_420210</name>
</gene>